<dbReference type="EMBL" id="GISG01181257">
    <property type="protein sequence ID" value="MBA4653904.1"/>
    <property type="molecule type" value="Transcribed_RNA"/>
</dbReference>
<organism evidence="1">
    <name type="scientific">Opuntia streptacantha</name>
    <name type="common">Prickly pear cactus</name>
    <name type="synonym">Opuntia cardona</name>
    <dbReference type="NCBI Taxonomy" id="393608"/>
    <lineage>
        <taxon>Eukaryota</taxon>
        <taxon>Viridiplantae</taxon>
        <taxon>Streptophyta</taxon>
        <taxon>Embryophyta</taxon>
        <taxon>Tracheophyta</taxon>
        <taxon>Spermatophyta</taxon>
        <taxon>Magnoliopsida</taxon>
        <taxon>eudicotyledons</taxon>
        <taxon>Gunneridae</taxon>
        <taxon>Pentapetalae</taxon>
        <taxon>Caryophyllales</taxon>
        <taxon>Cactineae</taxon>
        <taxon>Cactaceae</taxon>
        <taxon>Opuntioideae</taxon>
        <taxon>Opuntia</taxon>
    </lineage>
</organism>
<sequence length="138" mass="16785">MQNLKSKESMELNLLSNIHGDLFDEETNIWQITIHPIIDEYGTRSCKDREFWQARQAFLGSYQFSQHNYTIREKSKRSVKEIGEVVFGVVSEFYHQRLVPIRRKMIVKRFKVHLVRSSLFFIVRCFIPRHRNKEYKFW</sequence>
<reference evidence="1" key="2">
    <citation type="submission" date="2020-07" db="EMBL/GenBank/DDBJ databases">
        <authorList>
            <person name="Vera ALvarez R."/>
            <person name="Arias-Moreno D.M."/>
            <person name="Jimenez-Jacinto V."/>
            <person name="Jimenez-Bremont J.F."/>
            <person name="Swaminathan K."/>
            <person name="Moose S.P."/>
            <person name="Guerrero-Gonzalez M.L."/>
            <person name="Marino-Ramirez L."/>
            <person name="Landsman D."/>
            <person name="Rodriguez-Kessler M."/>
            <person name="Delgado-Sanchez P."/>
        </authorList>
    </citation>
    <scope>NUCLEOTIDE SEQUENCE</scope>
    <source>
        <tissue evidence="1">Cladode</tissue>
    </source>
</reference>
<protein>
    <submittedName>
        <fullName evidence="1">Uncharacterized protein</fullName>
    </submittedName>
</protein>
<dbReference type="AlphaFoldDB" id="A0A7C9E5J8"/>
<reference evidence="1" key="1">
    <citation type="journal article" date="2013" name="J. Plant Res.">
        <title>Effect of fungi and light on seed germination of three Opuntia species from semiarid lands of central Mexico.</title>
        <authorList>
            <person name="Delgado-Sanchez P."/>
            <person name="Jimenez-Bremont J.F."/>
            <person name="Guerrero-Gonzalez Mde L."/>
            <person name="Flores J."/>
        </authorList>
    </citation>
    <scope>NUCLEOTIDE SEQUENCE</scope>
    <source>
        <tissue evidence="1">Cladode</tissue>
    </source>
</reference>
<dbReference type="EMBL" id="GISG01181258">
    <property type="protein sequence ID" value="MBA4653905.1"/>
    <property type="molecule type" value="Transcribed_RNA"/>
</dbReference>
<accession>A0A7C9E5J8</accession>
<evidence type="ECO:0000313" key="1">
    <source>
        <dbReference type="EMBL" id="MBA4653904.1"/>
    </source>
</evidence>
<proteinExistence type="predicted"/>
<name>A0A7C9E5J8_OPUST</name>